<dbReference type="OrthoDB" id="9806925at2"/>
<evidence type="ECO:0000256" key="18">
    <source>
        <dbReference type="HAMAP-Rule" id="MF_01966"/>
    </source>
</evidence>
<feature type="binding site" evidence="17">
    <location>
        <position position="384"/>
    </location>
    <ligand>
        <name>(6S)-NADPHX</name>
        <dbReference type="ChEBI" id="CHEBI:64076"/>
    </ligand>
</feature>
<evidence type="ECO:0000256" key="1">
    <source>
        <dbReference type="ARBA" id="ARBA00000013"/>
    </source>
</evidence>
<evidence type="ECO:0000256" key="17">
    <source>
        <dbReference type="HAMAP-Rule" id="MF_01965"/>
    </source>
</evidence>
<evidence type="ECO:0000259" key="20">
    <source>
        <dbReference type="PROSITE" id="PS51383"/>
    </source>
</evidence>
<feature type="binding site" evidence="17">
    <location>
        <position position="461"/>
    </location>
    <ligand>
        <name>(6S)-NADPHX</name>
        <dbReference type="ChEBI" id="CHEBI:64076"/>
    </ligand>
</feature>
<dbReference type="InterPro" id="IPR036652">
    <property type="entry name" value="YjeF_N_dom_sf"/>
</dbReference>
<feature type="binding site" evidence="18">
    <location>
        <position position="170"/>
    </location>
    <ligand>
        <name>(6S)-NADPHX</name>
        <dbReference type="ChEBI" id="CHEBI:64076"/>
    </ligand>
</feature>
<evidence type="ECO:0000256" key="10">
    <source>
        <dbReference type="ARBA" id="ARBA00023027"/>
    </source>
</evidence>
<dbReference type="PANTHER" id="PTHR12592:SF0">
    <property type="entry name" value="ATP-DEPENDENT (S)-NAD(P)H-HYDRATE DEHYDRATASE"/>
    <property type="match status" value="1"/>
</dbReference>
<dbReference type="InterPro" id="IPR030677">
    <property type="entry name" value="Nnr"/>
</dbReference>
<keyword evidence="5 18" id="KW-0479">Metal-binding</keyword>
<keyword evidence="22" id="KW-0808">Transferase</keyword>
<evidence type="ECO:0000313" key="22">
    <source>
        <dbReference type="EMBL" id="PWJ55434.1"/>
    </source>
</evidence>
<evidence type="ECO:0000256" key="3">
    <source>
        <dbReference type="ARBA" id="ARBA00006001"/>
    </source>
</evidence>
<dbReference type="AlphaFoldDB" id="A0A316AEW2"/>
<dbReference type="GO" id="GO:0005524">
    <property type="term" value="F:ATP binding"/>
    <property type="evidence" value="ECO:0007669"/>
    <property type="project" value="UniProtKB-UniRule"/>
</dbReference>
<dbReference type="HAMAP" id="MF_01966">
    <property type="entry name" value="NADHX_epimerase"/>
    <property type="match status" value="1"/>
</dbReference>
<dbReference type="InterPro" id="IPR000631">
    <property type="entry name" value="CARKD"/>
</dbReference>
<comment type="similarity">
    <text evidence="4 19">In the C-terminal section; belongs to the NnrD/CARKD family.</text>
</comment>
<dbReference type="Pfam" id="PF03853">
    <property type="entry name" value="YjeF_N"/>
    <property type="match status" value="1"/>
</dbReference>
<feature type="binding site" evidence="17">
    <location>
        <position position="326"/>
    </location>
    <ligand>
        <name>(6S)-NADPHX</name>
        <dbReference type="ChEBI" id="CHEBI:64076"/>
    </ligand>
</feature>
<keyword evidence="10 17" id="KW-0520">NAD</keyword>
<evidence type="ECO:0000313" key="23">
    <source>
        <dbReference type="Proteomes" id="UP000245469"/>
    </source>
</evidence>
<keyword evidence="23" id="KW-1185">Reference proteome</keyword>
<protein>
    <recommendedName>
        <fullName evidence="19">Bifunctional NAD(P)H-hydrate repair enzyme</fullName>
    </recommendedName>
    <alternativeName>
        <fullName evidence="19">Nicotinamide nucleotide repair protein</fullName>
    </alternativeName>
    <domain>
        <recommendedName>
            <fullName evidence="19">ADP-dependent (S)-NAD(P)H-hydrate dehydratase</fullName>
            <ecNumber evidence="19">4.2.1.136</ecNumber>
        </recommendedName>
        <alternativeName>
            <fullName evidence="19">ADP-dependent NAD(P)HX dehydratase</fullName>
        </alternativeName>
    </domain>
    <domain>
        <recommendedName>
            <fullName evidence="19">NAD(P)H-hydrate epimerase</fullName>
            <ecNumber evidence="19">5.1.99.6</ecNumber>
        </recommendedName>
    </domain>
</protein>
<dbReference type="GO" id="GO:0052855">
    <property type="term" value="F:ADP-dependent NAD(P)H-hydrate dehydratase activity"/>
    <property type="evidence" value="ECO:0007669"/>
    <property type="project" value="UniProtKB-UniRule"/>
</dbReference>
<keyword evidence="9 18" id="KW-0630">Potassium</keyword>
<feature type="binding site" evidence="17">
    <location>
        <position position="276"/>
    </location>
    <ligand>
        <name>(6S)-NADPHX</name>
        <dbReference type="ChEBI" id="CHEBI:64076"/>
    </ligand>
</feature>
<dbReference type="SUPFAM" id="SSF53613">
    <property type="entry name" value="Ribokinase-like"/>
    <property type="match status" value="1"/>
</dbReference>
<dbReference type="Gene3D" id="3.40.50.10260">
    <property type="entry name" value="YjeF N-terminal domain"/>
    <property type="match status" value="1"/>
</dbReference>
<feature type="binding site" evidence="18">
    <location>
        <begin position="142"/>
        <end position="148"/>
    </location>
    <ligand>
        <name>(6S)-NADPHX</name>
        <dbReference type="ChEBI" id="CHEBI:64076"/>
    </ligand>
</feature>
<proteinExistence type="inferred from homology"/>
<sequence>MTAAHAVEAVRRAEQAADPDLAARPAGQDGPLMLRAAAGIAAVVASEVRRRRGRLYGARVVLLVGSGSNGGDALHAGARLAAGGAQVVALLSGSRAHAGGLAALRAAGGRVLDDDDAGPTRAALAAPSVLSAADVVVDGLLGIGGRPGLPPAAAALVAAVPPSALVVAVDVPSGVAADSGDLPRDPSGRPACVHADLTVTVGTAKPALLLPPAARAAGRIVVVDIGLDPAVLGPAAVEELDPEQAALLWPVPGPDDDKYSRGVLGVVAGGDTYTGAALLCTTAAVLAGAGMVRYVGPPRPTDLVRQRLPEVVPGPGRVQAWAVGSGVDPDDDAQAAPVTRALAAAADDGVPSLLDAGALPGLAARVRGRGPLDPRRSAVLLTPHAGELARLLTDLGVEADGEPVERAAVEQRPLEHARAAARATGAVVLLKGSTTLVVTPGGRVRAQTDGPGWLGTAGAGDVLAGIAGTLLAAGLAPFDAGALATAVHGRAAAAASAGGPLHAEAVAQAVPGVVAHLLTRREWPS</sequence>
<evidence type="ECO:0000256" key="8">
    <source>
        <dbReference type="ARBA" id="ARBA00022857"/>
    </source>
</evidence>
<feature type="binding site" evidence="18">
    <location>
        <position position="138"/>
    </location>
    <ligand>
        <name>K(+)</name>
        <dbReference type="ChEBI" id="CHEBI:29103"/>
    </ligand>
</feature>
<keyword evidence="13" id="KW-0511">Multifunctional enzyme</keyword>
<feature type="domain" description="YjeF C-terminal" evidence="20">
    <location>
        <begin position="241"/>
        <end position="517"/>
    </location>
</feature>
<keyword evidence="12 17" id="KW-0456">Lyase</keyword>
<dbReference type="InterPro" id="IPR004443">
    <property type="entry name" value="YjeF_N_dom"/>
</dbReference>
<evidence type="ECO:0000256" key="19">
    <source>
        <dbReference type="PIRNR" id="PIRNR017184"/>
    </source>
</evidence>
<dbReference type="GO" id="GO:0052856">
    <property type="term" value="F:NAD(P)HX epimerase activity"/>
    <property type="evidence" value="ECO:0007669"/>
    <property type="project" value="UniProtKB-UniRule"/>
</dbReference>
<evidence type="ECO:0000256" key="14">
    <source>
        <dbReference type="ARBA" id="ARBA00025153"/>
    </source>
</evidence>
<keyword evidence="6 17" id="KW-0547">Nucleotide-binding</keyword>
<dbReference type="PIRSF" id="PIRSF017184">
    <property type="entry name" value="Nnr"/>
    <property type="match status" value="1"/>
</dbReference>
<comment type="similarity">
    <text evidence="17">Belongs to the NnrD/CARKD family.</text>
</comment>
<gene>
    <name evidence="17" type="primary">nnrD</name>
    <name evidence="18" type="synonym">nnrE</name>
    <name evidence="22" type="ORF">BXY45_103105</name>
</gene>
<dbReference type="CDD" id="cd01171">
    <property type="entry name" value="YXKO-related"/>
    <property type="match status" value="1"/>
</dbReference>
<evidence type="ECO:0000256" key="2">
    <source>
        <dbReference type="ARBA" id="ARBA00000909"/>
    </source>
</evidence>
<evidence type="ECO:0000256" key="7">
    <source>
        <dbReference type="ARBA" id="ARBA00022840"/>
    </source>
</evidence>
<evidence type="ECO:0000256" key="6">
    <source>
        <dbReference type="ARBA" id="ARBA00022741"/>
    </source>
</evidence>
<feature type="binding site" evidence="18">
    <location>
        <position position="173"/>
    </location>
    <ligand>
        <name>K(+)</name>
        <dbReference type="ChEBI" id="CHEBI:29103"/>
    </ligand>
</feature>
<evidence type="ECO:0000256" key="15">
    <source>
        <dbReference type="ARBA" id="ARBA00048238"/>
    </source>
</evidence>
<dbReference type="GO" id="GO:0046872">
    <property type="term" value="F:metal ion binding"/>
    <property type="evidence" value="ECO:0007669"/>
    <property type="project" value="UniProtKB-UniRule"/>
</dbReference>
<comment type="subunit">
    <text evidence="17">Homotetramer.</text>
</comment>
<comment type="cofactor">
    <cofactor evidence="17">
        <name>Mg(2+)</name>
        <dbReference type="ChEBI" id="CHEBI:18420"/>
    </cofactor>
</comment>
<dbReference type="RefSeq" id="WP_109773056.1">
    <property type="nucleotide sequence ID" value="NZ_QGDQ01000003.1"/>
</dbReference>
<organism evidence="22 23">
    <name type="scientific">Quadrisphaera granulorum</name>
    <dbReference type="NCBI Taxonomy" id="317664"/>
    <lineage>
        <taxon>Bacteria</taxon>
        <taxon>Bacillati</taxon>
        <taxon>Actinomycetota</taxon>
        <taxon>Actinomycetes</taxon>
        <taxon>Kineosporiales</taxon>
        <taxon>Kineosporiaceae</taxon>
        <taxon>Quadrisphaera</taxon>
    </lineage>
</organism>
<comment type="catalytic activity">
    <reaction evidence="16 17 19">
        <text>(6S)-NADPHX + ADP = AMP + phosphate + NADPH + H(+)</text>
        <dbReference type="Rhea" id="RHEA:32235"/>
        <dbReference type="ChEBI" id="CHEBI:15378"/>
        <dbReference type="ChEBI" id="CHEBI:43474"/>
        <dbReference type="ChEBI" id="CHEBI:57783"/>
        <dbReference type="ChEBI" id="CHEBI:64076"/>
        <dbReference type="ChEBI" id="CHEBI:456215"/>
        <dbReference type="ChEBI" id="CHEBI:456216"/>
        <dbReference type="EC" id="4.2.1.136"/>
    </reaction>
</comment>
<name>A0A316AEW2_9ACTN</name>
<comment type="cofactor">
    <cofactor evidence="18 19">
        <name>K(+)</name>
        <dbReference type="ChEBI" id="CHEBI:29103"/>
    </cofactor>
    <text evidence="18 19">Binds 1 potassium ion per subunit.</text>
</comment>
<evidence type="ECO:0000256" key="9">
    <source>
        <dbReference type="ARBA" id="ARBA00022958"/>
    </source>
</evidence>
<reference evidence="22 23" key="1">
    <citation type="submission" date="2018-03" db="EMBL/GenBank/DDBJ databases">
        <title>Genomic Encyclopedia of Archaeal and Bacterial Type Strains, Phase II (KMG-II): from individual species to whole genera.</title>
        <authorList>
            <person name="Goeker M."/>
        </authorList>
    </citation>
    <scope>NUCLEOTIDE SEQUENCE [LARGE SCALE GENOMIC DNA]</scope>
    <source>
        <strain evidence="22 23">DSM 44889</strain>
    </source>
</reference>
<comment type="similarity">
    <text evidence="18">Belongs to the NnrE/AIBP family.</text>
</comment>
<evidence type="ECO:0000256" key="5">
    <source>
        <dbReference type="ARBA" id="ARBA00022723"/>
    </source>
</evidence>
<evidence type="ECO:0000256" key="13">
    <source>
        <dbReference type="ARBA" id="ARBA00023268"/>
    </source>
</evidence>
<evidence type="ECO:0000259" key="21">
    <source>
        <dbReference type="PROSITE" id="PS51385"/>
    </source>
</evidence>
<dbReference type="PROSITE" id="PS51385">
    <property type="entry name" value="YJEF_N"/>
    <property type="match status" value="1"/>
</dbReference>
<dbReference type="GO" id="GO:0016301">
    <property type="term" value="F:kinase activity"/>
    <property type="evidence" value="ECO:0007669"/>
    <property type="project" value="UniProtKB-KW"/>
</dbReference>
<feature type="domain" description="YjeF N-terminal" evidence="21">
    <location>
        <begin position="10"/>
        <end position="233"/>
    </location>
</feature>
<dbReference type="PROSITE" id="PS51383">
    <property type="entry name" value="YJEF_C_3"/>
    <property type="match status" value="1"/>
</dbReference>
<dbReference type="EMBL" id="QGDQ01000003">
    <property type="protein sequence ID" value="PWJ55434.1"/>
    <property type="molecule type" value="Genomic_DNA"/>
</dbReference>
<comment type="catalytic activity">
    <reaction evidence="15 17 19">
        <text>(6S)-NADHX + ADP = AMP + phosphate + NADH + H(+)</text>
        <dbReference type="Rhea" id="RHEA:32223"/>
        <dbReference type="ChEBI" id="CHEBI:15378"/>
        <dbReference type="ChEBI" id="CHEBI:43474"/>
        <dbReference type="ChEBI" id="CHEBI:57945"/>
        <dbReference type="ChEBI" id="CHEBI:64074"/>
        <dbReference type="ChEBI" id="CHEBI:456215"/>
        <dbReference type="ChEBI" id="CHEBI:456216"/>
        <dbReference type="EC" id="4.2.1.136"/>
    </reaction>
</comment>
<dbReference type="EC" id="4.2.1.136" evidence="19"/>
<dbReference type="Gene3D" id="3.40.1190.20">
    <property type="match status" value="1"/>
</dbReference>
<comment type="function">
    <text evidence="18">Catalyzes the epimerization of the S- and R-forms of NAD(P)HX, a damaged form of NAD(P)H that is a result of enzymatic or heat-dependent hydration. This is a prerequisite for the S-specific NAD(P)H-hydrate dehydratase to allow the repair of both epimers of NAD(P)HX.</text>
</comment>
<accession>A0A316AEW2</accession>
<feature type="binding site" evidence="17">
    <location>
        <position position="460"/>
    </location>
    <ligand>
        <name>AMP</name>
        <dbReference type="ChEBI" id="CHEBI:456215"/>
    </ligand>
</feature>
<evidence type="ECO:0000256" key="16">
    <source>
        <dbReference type="ARBA" id="ARBA00049209"/>
    </source>
</evidence>
<comment type="function">
    <text evidence="17">Catalyzes the dehydration of the S-form of NAD(P)HX at the expense of ADP, which is converted to AMP. Together with NAD(P)HX epimerase, which catalyzes the epimerization of the S- and R-forms, the enzyme allows the repair of both epimers of NAD(P)HX, a damaged form of NAD(P)H that is a result of enzymatic or heat-dependent hydration.</text>
</comment>
<comment type="similarity">
    <text evidence="3 19">In the N-terminal section; belongs to the NnrE/AIBP family.</text>
</comment>
<keyword evidence="11 18" id="KW-0413">Isomerase</keyword>
<comment type="catalytic activity">
    <reaction evidence="2 18 19">
        <text>(6R)-NADPHX = (6S)-NADPHX</text>
        <dbReference type="Rhea" id="RHEA:32227"/>
        <dbReference type="ChEBI" id="CHEBI:64076"/>
        <dbReference type="ChEBI" id="CHEBI:64077"/>
        <dbReference type="EC" id="5.1.99.6"/>
    </reaction>
</comment>
<dbReference type="HAMAP" id="MF_01965">
    <property type="entry name" value="NADHX_dehydratase"/>
    <property type="match status" value="1"/>
</dbReference>
<feature type="binding site" evidence="17">
    <location>
        <begin position="431"/>
        <end position="435"/>
    </location>
    <ligand>
        <name>AMP</name>
        <dbReference type="ChEBI" id="CHEBI:456215"/>
    </ligand>
</feature>
<comment type="caution">
    <text evidence="18">Lacks conserved residue(s) required for the propagation of feature annotation.</text>
</comment>
<keyword evidence="22" id="KW-0418">Kinase</keyword>
<dbReference type="GO" id="GO:0046496">
    <property type="term" value="P:nicotinamide nucleotide metabolic process"/>
    <property type="evidence" value="ECO:0007669"/>
    <property type="project" value="UniProtKB-UniRule"/>
</dbReference>
<dbReference type="SUPFAM" id="SSF64153">
    <property type="entry name" value="YjeF N-terminal domain-like"/>
    <property type="match status" value="1"/>
</dbReference>
<feature type="binding site" evidence="18">
    <location>
        <begin position="68"/>
        <end position="72"/>
    </location>
    <ligand>
        <name>(6S)-NADPHX</name>
        <dbReference type="ChEBI" id="CHEBI:64076"/>
    </ligand>
</feature>
<evidence type="ECO:0000256" key="12">
    <source>
        <dbReference type="ARBA" id="ARBA00023239"/>
    </source>
</evidence>
<comment type="catalytic activity">
    <reaction evidence="1 18 19">
        <text>(6R)-NADHX = (6S)-NADHX</text>
        <dbReference type="Rhea" id="RHEA:32215"/>
        <dbReference type="ChEBI" id="CHEBI:64074"/>
        <dbReference type="ChEBI" id="CHEBI:64075"/>
        <dbReference type="EC" id="5.1.99.6"/>
    </reaction>
</comment>
<keyword evidence="8 17" id="KW-0521">NADP</keyword>
<dbReference type="Pfam" id="PF01256">
    <property type="entry name" value="Carb_kinase"/>
    <property type="match status" value="1"/>
</dbReference>
<keyword evidence="7 17" id="KW-0067">ATP-binding</keyword>
<dbReference type="EC" id="5.1.99.6" evidence="19"/>
<dbReference type="Proteomes" id="UP000245469">
    <property type="component" value="Unassembled WGS sequence"/>
</dbReference>
<evidence type="ECO:0000256" key="11">
    <source>
        <dbReference type="ARBA" id="ARBA00023235"/>
    </source>
</evidence>
<dbReference type="InterPro" id="IPR029056">
    <property type="entry name" value="Ribokinase-like"/>
</dbReference>
<dbReference type="PANTHER" id="PTHR12592">
    <property type="entry name" value="ATP-DEPENDENT (S)-NAD(P)H-HYDRATE DEHYDRATASE FAMILY MEMBER"/>
    <property type="match status" value="1"/>
</dbReference>
<feature type="binding site" evidence="18">
    <location>
        <position position="69"/>
    </location>
    <ligand>
        <name>K(+)</name>
        <dbReference type="ChEBI" id="CHEBI:29103"/>
    </ligand>
</feature>
<dbReference type="GO" id="GO:0110051">
    <property type="term" value="P:metabolite repair"/>
    <property type="evidence" value="ECO:0007669"/>
    <property type="project" value="TreeGrafter"/>
</dbReference>
<comment type="caution">
    <text evidence="22">The sequence shown here is derived from an EMBL/GenBank/DDBJ whole genome shotgun (WGS) entry which is preliminary data.</text>
</comment>
<comment type="function">
    <text evidence="14 19">Bifunctional enzyme that catalyzes the epimerization of the S- and R-forms of NAD(P)HX and the dehydration of the S-form of NAD(P)HX at the expense of ADP, which is converted to AMP. This allows the repair of both epimers of NAD(P)HX, a damaged form of NAD(P)H that is a result of enzymatic or heat-dependent hydration.</text>
</comment>
<evidence type="ECO:0000256" key="4">
    <source>
        <dbReference type="ARBA" id="ARBA00009524"/>
    </source>
</evidence>